<protein>
    <submittedName>
        <fullName evidence="2">Uncharacterized protein</fullName>
    </submittedName>
</protein>
<dbReference type="EMBL" id="CAJOBP010006653">
    <property type="protein sequence ID" value="CAF4497745.1"/>
    <property type="molecule type" value="Genomic_DNA"/>
</dbReference>
<reference evidence="2" key="1">
    <citation type="submission" date="2021-02" db="EMBL/GenBank/DDBJ databases">
        <authorList>
            <person name="Nowell W R."/>
        </authorList>
    </citation>
    <scope>NUCLEOTIDE SEQUENCE</scope>
</reference>
<evidence type="ECO:0000313" key="1">
    <source>
        <dbReference type="EMBL" id="CAF3303838.1"/>
    </source>
</evidence>
<keyword evidence="3" id="KW-1185">Reference proteome</keyword>
<dbReference type="AlphaFoldDB" id="A0A820VBZ1"/>
<gene>
    <name evidence="1" type="ORF">TIS948_LOCUS18598</name>
    <name evidence="2" type="ORF">UJA718_LOCUS26099</name>
</gene>
<evidence type="ECO:0000313" key="2">
    <source>
        <dbReference type="EMBL" id="CAF4497745.1"/>
    </source>
</evidence>
<name>A0A820VBZ1_9BILA</name>
<organism evidence="2 3">
    <name type="scientific">Rotaria socialis</name>
    <dbReference type="NCBI Taxonomy" id="392032"/>
    <lineage>
        <taxon>Eukaryota</taxon>
        <taxon>Metazoa</taxon>
        <taxon>Spiralia</taxon>
        <taxon>Gnathifera</taxon>
        <taxon>Rotifera</taxon>
        <taxon>Eurotatoria</taxon>
        <taxon>Bdelloidea</taxon>
        <taxon>Philodinida</taxon>
        <taxon>Philodinidae</taxon>
        <taxon>Rotaria</taxon>
    </lineage>
</organism>
<dbReference type="Proteomes" id="UP000663873">
    <property type="component" value="Unassembled WGS sequence"/>
</dbReference>
<comment type="caution">
    <text evidence="2">The sequence shown here is derived from an EMBL/GenBank/DDBJ whole genome shotgun (WGS) entry which is preliminary data.</text>
</comment>
<sequence length="281" mass="31279">MKYGFGSFENLKELNANNDVINFGDYGGMDLRTGRRPGPEPLTQKYPNLSPYAVFANNPVLMTDLDGRDIVFVNGFSPHDNNSQFNGGSLDWWRKTKYWNSENKNFTTNVENYFNDHKTFYLSASQDYGSKAADRQRSGYETALAMVESGQIKLSADNPITVVMHSQGNAYGAGYMQGVLHAGKERGLDVKVNGVMLSVHQPDDINTDNIKNRSIQFTYSNDNSIYVKPMGKIKDVADANPNNIANGKSGLSAHGATIDKNEAFEAIKNTDKQKDIYTKKK</sequence>
<accession>A0A820VBZ1</accession>
<proteinExistence type="predicted"/>
<dbReference type="EMBL" id="CAJNXB010003261">
    <property type="protein sequence ID" value="CAF3303838.1"/>
    <property type="molecule type" value="Genomic_DNA"/>
</dbReference>
<evidence type="ECO:0000313" key="3">
    <source>
        <dbReference type="Proteomes" id="UP000663873"/>
    </source>
</evidence>
<dbReference type="Proteomes" id="UP000663825">
    <property type="component" value="Unassembled WGS sequence"/>
</dbReference>